<dbReference type="Pfam" id="PF13855">
    <property type="entry name" value="LRR_8"/>
    <property type="match status" value="2"/>
</dbReference>
<feature type="compositionally biased region" description="Polar residues" evidence="4">
    <location>
        <begin position="371"/>
        <end position="387"/>
    </location>
</feature>
<dbReference type="CDD" id="cd07302">
    <property type="entry name" value="CHD"/>
    <property type="match status" value="1"/>
</dbReference>
<feature type="compositionally biased region" description="Low complexity" evidence="4">
    <location>
        <begin position="63"/>
        <end position="78"/>
    </location>
</feature>
<dbReference type="PROSITE" id="PS50125">
    <property type="entry name" value="GUANYLATE_CYCLASE_2"/>
    <property type="match status" value="1"/>
</dbReference>
<dbReference type="InterPro" id="IPR036457">
    <property type="entry name" value="PPM-type-like_dom_sf"/>
</dbReference>
<dbReference type="SUPFAM" id="SSF52058">
    <property type="entry name" value="L domain-like"/>
    <property type="match status" value="2"/>
</dbReference>
<feature type="domain" description="PPM-type phosphatase" evidence="6">
    <location>
        <begin position="1163"/>
        <end position="1437"/>
    </location>
</feature>
<gene>
    <name evidence="7" type="ORF">SISNIDRAFT_546451</name>
</gene>
<keyword evidence="1" id="KW-0433">Leucine-rich repeat</keyword>
<dbReference type="InterPro" id="IPR001932">
    <property type="entry name" value="PPM-type_phosphatase-like_dom"/>
</dbReference>
<evidence type="ECO:0000256" key="2">
    <source>
        <dbReference type="ARBA" id="ARBA00022723"/>
    </source>
</evidence>
<dbReference type="EMBL" id="KV419395">
    <property type="protein sequence ID" value="KZS98517.1"/>
    <property type="molecule type" value="Genomic_DNA"/>
</dbReference>
<dbReference type="Pfam" id="PF00211">
    <property type="entry name" value="Guanylate_cyc"/>
    <property type="match status" value="1"/>
</dbReference>
<feature type="compositionally biased region" description="Pro residues" evidence="4">
    <location>
        <begin position="895"/>
        <end position="907"/>
    </location>
</feature>
<sequence>MSQTAFSEDWRLSQRPPSTISSSRGSEDGLQSVSSWPEANGSTPTSSKRGFLSIAKAPKPISKSRSSTHLLSSRGSESNSITETVSSRESFDGQTNMKPQKSGGIFQTLRKKASRGFSRNTSPTSASFDAIAPPPLPSLPSSVTLNNSNINVLQMPSSSAAPASYSKRSSRKQQKKQDLPTASTSTISPDPDFTLDTNLDEMDGIITPSAVLPSTSVGRLSFSNSATATDSPSGSDWDLLHGQSSSFGTSEGGKLGVPSQIGGRAPPNGSGSGLVFTDPFSNVSSSKKRRSPTSHKVSPKSTPAAPSTTAHGSQKALPQIPPAALPPAGDQSWNPPESWAVYDEAPAEYDDSSSDDSLKMDRNARTRDRTSAPSAYTYSQTLSTARTPQWKGKERMDDSDPIGPKTRQFTGPGTVHYALRIYRVDGHYHMVQLPLSATVKELTETLHRKIESSSRETHRLYLCERGRDRLLAPIEKPALIVKRRLEQAGYEMADGIESLGAEEIGFLLRFVFKSVRLGGSQEEEPAFEHFEVVDLTGRSLQNIPIILHQHATSIISLNLSKNPLLEIPLDFIQSCENLKEICLSNMAMKKVPHSVRNSVLLQKLDISCNRIVDLDDAGIGELERLSTLKVHNNRMDKLPWYFARMQSLRSLIISNNKFDHLPAVVCEMSGLTELDISFNSLHELPEELAQLRNLQRLIIVGNQIARFPPECSRLLRLQELDCRRNLIVDVSLICQLPSLEVLRADHNIVHSLDLSLGPSLKVLDVSHNDITRLALPAGLPGTLPYNLKSLDISHAKLSSLDDFALGQLTSLNILKLDYNTFRSIPATLGLLTELQYFSCSNNSLDALPNEIGQLQKLHTINVQHNNLKEIPASLWFCRSLVSFNASSNLISTWSEPPPNWNEPPPPYHISEVPSAKQSSRDRTEGPAAPLSFSLQKLYLADNQLEEEVFAALRHLKELRILNLSFNEISEIPHSYYVTKPEAIADTKSEKKLEGKADAKTETTPHLQELYLSGNKLSSIPSEYLHGLTKLKILFLNGNRFQTLPAELGKIPSLEVLDVGSNLLRYNISNWDFDWNWNFNKNLKYLNLSGNKRLEIKLYKAHDRSIGGHDRQHGPETVNLAEFSNLKDLRVLGLMDVTTHTTNIPDDSEDRRVRTSFAEINGMAYGIADTLGKGDHLSMFDLVIPQFRKKSTECLFGMFGRAVSFASNHRATKYLQEQFAVAFSDALAKVEKEDSQGVHHALRRSFLQLNRTLYSYLNTGMGARKSSHASLAMNRSTDNPIYKIGASGIVLYIVGKVMYVANAGDVLAVVSRQGSAELISKHHDPFDRAETARIRSAEGWVSPKGMVNDEMEVSRSFGMYNLLPTVNARPEIHQIDLTERDEFVIIGNQGLWEHVSYQTAVDIASSNRHDPMIAAQKLRDLTMSYGADDSTMIMVISVSDLFTPRTAVPVIRTKRKDEVADKNLIRLRPEVPPPTGQVALVFTDIRNSTHLWEVNPGMPTAMRLHNALLRRLLRNIGGYEVKTEGDAFMVSFPSVLTAILWCFSVQTQLLVQDWPLEILESVDGKEVYGPDGSLLARGLSVRMGVHVGYPNCEVDPITHRMDYFGPMVNRASRISSVANGGQIMCSADVIKEIQGRIPMDDTPPLGDLDVIDPALAPVVDEIRLIKYVVIPVGERKMKGLEVPEVVSLIYPKELAGRKGMEAIVEGEGSVTGSQPRFSVEQIKELGLLCIRLETLTTQRIFRPISQRKSVINLEEDEEEEARIFYADPTLLLPPIPENPTAAHLMLVLDMLALRIENALSSLAIREVDELRVAYAKFFEGL</sequence>
<dbReference type="SUPFAM" id="SSF55073">
    <property type="entry name" value="Nucleotide cyclase"/>
    <property type="match status" value="1"/>
</dbReference>
<evidence type="ECO:0000256" key="1">
    <source>
        <dbReference type="ARBA" id="ARBA00022614"/>
    </source>
</evidence>
<feature type="compositionally biased region" description="Basic and acidic residues" evidence="4">
    <location>
        <begin position="356"/>
        <end position="370"/>
    </location>
</feature>
<evidence type="ECO:0000256" key="4">
    <source>
        <dbReference type="SAM" id="MobiDB-lite"/>
    </source>
</evidence>
<dbReference type="InterPro" id="IPR055071">
    <property type="entry name" value="RA_PHLPP-like"/>
</dbReference>
<dbReference type="OrthoDB" id="2021138at2759"/>
<dbReference type="Gene3D" id="3.30.70.1230">
    <property type="entry name" value="Nucleotide cyclase"/>
    <property type="match status" value="1"/>
</dbReference>
<feature type="region of interest" description="Disordered" evidence="4">
    <location>
        <begin position="224"/>
        <end position="409"/>
    </location>
</feature>
<dbReference type="GO" id="GO:0009190">
    <property type="term" value="P:cyclic nucleotide biosynthetic process"/>
    <property type="evidence" value="ECO:0007669"/>
    <property type="project" value="InterPro"/>
</dbReference>
<evidence type="ECO:0000313" key="8">
    <source>
        <dbReference type="Proteomes" id="UP000076722"/>
    </source>
</evidence>
<feature type="compositionally biased region" description="Polar residues" evidence="4">
    <location>
        <begin position="79"/>
        <end position="99"/>
    </location>
</feature>
<dbReference type="Gene3D" id="3.60.40.10">
    <property type="entry name" value="PPM-type phosphatase domain"/>
    <property type="match status" value="1"/>
</dbReference>
<name>A0A165A5U0_9AGAM</name>
<feature type="domain" description="Guanylate cyclase" evidence="5">
    <location>
        <begin position="1478"/>
        <end position="1614"/>
    </location>
</feature>
<dbReference type="Pfam" id="PF00481">
    <property type="entry name" value="PP2C"/>
    <property type="match status" value="1"/>
</dbReference>
<dbReference type="SMART" id="SM00369">
    <property type="entry name" value="LRR_TYP"/>
    <property type="match status" value="11"/>
</dbReference>
<evidence type="ECO:0000259" key="5">
    <source>
        <dbReference type="PROSITE" id="PS50125"/>
    </source>
</evidence>
<feature type="region of interest" description="Disordered" evidence="4">
    <location>
        <begin position="894"/>
        <end position="926"/>
    </location>
</feature>
<dbReference type="InterPro" id="IPR029787">
    <property type="entry name" value="Nucleotide_cyclase"/>
</dbReference>
<dbReference type="InterPro" id="IPR050216">
    <property type="entry name" value="LRR_domain-containing"/>
</dbReference>
<dbReference type="InterPro" id="IPR001054">
    <property type="entry name" value="A/G_cyclase"/>
</dbReference>
<reference evidence="7 8" key="1">
    <citation type="journal article" date="2016" name="Mol. Biol. Evol.">
        <title>Comparative Genomics of Early-Diverging Mushroom-Forming Fungi Provides Insights into the Origins of Lignocellulose Decay Capabilities.</title>
        <authorList>
            <person name="Nagy L.G."/>
            <person name="Riley R."/>
            <person name="Tritt A."/>
            <person name="Adam C."/>
            <person name="Daum C."/>
            <person name="Floudas D."/>
            <person name="Sun H."/>
            <person name="Yadav J.S."/>
            <person name="Pangilinan J."/>
            <person name="Larsson K.H."/>
            <person name="Matsuura K."/>
            <person name="Barry K."/>
            <person name="Labutti K."/>
            <person name="Kuo R."/>
            <person name="Ohm R.A."/>
            <person name="Bhattacharya S.S."/>
            <person name="Shirouzu T."/>
            <person name="Yoshinaga Y."/>
            <person name="Martin F.M."/>
            <person name="Grigoriev I.V."/>
            <person name="Hibbett D.S."/>
        </authorList>
    </citation>
    <scope>NUCLEOTIDE SEQUENCE [LARGE SCALE GENOMIC DNA]</scope>
    <source>
        <strain evidence="7 8">HHB9708</strain>
    </source>
</reference>
<dbReference type="InterPro" id="IPR001611">
    <property type="entry name" value="Leu-rich_rpt"/>
</dbReference>
<evidence type="ECO:0000313" key="7">
    <source>
        <dbReference type="EMBL" id="KZS98517.1"/>
    </source>
</evidence>
<dbReference type="Gene3D" id="3.80.10.10">
    <property type="entry name" value="Ribonuclease Inhibitor"/>
    <property type="match status" value="5"/>
</dbReference>
<dbReference type="PANTHER" id="PTHR48051:SF46">
    <property type="entry name" value="LEUCINE RICH REPEAT-CONTAINING DOMAIN PROTEIN"/>
    <property type="match status" value="1"/>
</dbReference>
<dbReference type="STRING" id="1314777.A0A165A5U0"/>
<feature type="compositionally biased region" description="Polar residues" evidence="4">
    <location>
        <begin position="294"/>
        <end position="312"/>
    </location>
</feature>
<evidence type="ECO:0000256" key="3">
    <source>
        <dbReference type="ARBA" id="ARBA00022737"/>
    </source>
</evidence>
<dbReference type="CDD" id="cd17214">
    <property type="entry name" value="RA_CYR1_like"/>
    <property type="match status" value="1"/>
</dbReference>
<keyword evidence="8" id="KW-1185">Reference proteome</keyword>
<dbReference type="SMART" id="SM00044">
    <property type="entry name" value="CYCc"/>
    <property type="match status" value="1"/>
</dbReference>
<feature type="compositionally biased region" description="Polar residues" evidence="4">
    <location>
        <begin position="15"/>
        <end position="48"/>
    </location>
</feature>
<dbReference type="PROSITE" id="PS51746">
    <property type="entry name" value="PPM_2"/>
    <property type="match status" value="1"/>
</dbReference>
<feature type="compositionally biased region" description="Polar residues" evidence="4">
    <location>
        <begin position="143"/>
        <end position="155"/>
    </location>
</feature>
<dbReference type="SMART" id="SM00364">
    <property type="entry name" value="LRR_BAC"/>
    <property type="match status" value="11"/>
</dbReference>
<organism evidence="7 8">
    <name type="scientific">Sistotremastrum niveocremeum HHB9708</name>
    <dbReference type="NCBI Taxonomy" id="1314777"/>
    <lineage>
        <taxon>Eukaryota</taxon>
        <taxon>Fungi</taxon>
        <taxon>Dikarya</taxon>
        <taxon>Basidiomycota</taxon>
        <taxon>Agaricomycotina</taxon>
        <taxon>Agaricomycetes</taxon>
        <taxon>Sistotremastrales</taxon>
        <taxon>Sistotremastraceae</taxon>
        <taxon>Sertulicium</taxon>
        <taxon>Sertulicium niveocremeum</taxon>
    </lineage>
</organism>
<keyword evidence="2" id="KW-0479">Metal-binding</keyword>
<dbReference type="CDD" id="cd00143">
    <property type="entry name" value="PP2Cc"/>
    <property type="match status" value="1"/>
</dbReference>
<feature type="compositionally biased region" description="Acidic residues" evidence="4">
    <location>
        <begin position="345"/>
        <end position="354"/>
    </location>
</feature>
<dbReference type="GO" id="GO:0035556">
    <property type="term" value="P:intracellular signal transduction"/>
    <property type="evidence" value="ECO:0007669"/>
    <property type="project" value="InterPro"/>
</dbReference>
<feature type="compositionally biased region" description="Low complexity" evidence="4">
    <location>
        <begin position="156"/>
        <end position="167"/>
    </location>
</feature>
<protein>
    <submittedName>
        <fullName evidence="7">PP2C-domain-containing protein</fullName>
    </submittedName>
</protein>
<dbReference type="SMART" id="SM00332">
    <property type="entry name" value="PP2Cc"/>
    <property type="match status" value="1"/>
</dbReference>
<dbReference type="InterPro" id="IPR003591">
    <property type="entry name" value="Leu-rich_rpt_typical-subtyp"/>
</dbReference>
<accession>A0A165A5U0</accession>
<dbReference type="SUPFAM" id="SSF81606">
    <property type="entry name" value="PP2C-like"/>
    <property type="match status" value="1"/>
</dbReference>
<proteinExistence type="predicted"/>
<dbReference type="Proteomes" id="UP000076722">
    <property type="component" value="Unassembled WGS sequence"/>
</dbReference>
<dbReference type="PANTHER" id="PTHR48051">
    <property type="match status" value="1"/>
</dbReference>
<feature type="region of interest" description="Disordered" evidence="4">
    <location>
        <begin position="1"/>
        <end position="199"/>
    </location>
</feature>
<feature type="compositionally biased region" description="Polar residues" evidence="4">
    <location>
        <begin position="117"/>
        <end position="127"/>
    </location>
</feature>
<feature type="compositionally biased region" description="Polar residues" evidence="4">
    <location>
        <begin position="224"/>
        <end position="234"/>
    </location>
</feature>
<dbReference type="InterPro" id="IPR032675">
    <property type="entry name" value="LRR_dom_sf"/>
</dbReference>
<dbReference type="SUPFAM" id="SSF52075">
    <property type="entry name" value="Outer arm dynein light chain 1"/>
    <property type="match status" value="1"/>
</dbReference>
<dbReference type="GO" id="GO:0005737">
    <property type="term" value="C:cytoplasm"/>
    <property type="evidence" value="ECO:0007669"/>
    <property type="project" value="TreeGrafter"/>
</dbReference>
<evidence type="ECO:0000259" key="6">
    <source>
        <dbReference type="PROSITE" id="PS51746"/>
    </source>
</evidence>
<keyword evidence="3" id="KW-0677">Repeat</keyword>
<dbReference type="PROSITE" id="PS51450">
    <property type="entry name" value="LRR"/>
    <property type="match status" value="3"/>
</dbReference>
<dbReference type="GO" id="GO:0046872">
    <property type="term" value="F:metal ion binding"/>
    <property type="evidence" value="ECO:0007669"/>
    <property type="project" value="UniProtKB-KW"/>
</dbReference>
<dbReference type="Pfam" id="PF23010">
    <property type="entry name" value="RA_3"/>
    <property type="match status" value="1"/>
</dbReference>